<dbReference type="Proteomes" id="UP001344906">
    <property type="component" value="Unassembled WGS sequence"/>
</dbReference>
<evidence type="ECO:0000313" key="1">
    <source>
        <dbReference type="EMBL" id="GLV54450.1"/>
    </source>
</evidence>
<dbReference type="InterPro" id="IPR015315">
    <property type="entry name" value="DUF1963"/>
</dbReference>
<proteinExistence type="predicted"/>
<gene>
    <name evidence="1" type="ORF">KDH_12970</name>
</gene>
<sequence length="282" mass="31790">MKAEDTQKALKKAGLERLNDYVQVLVQPAISLKASPVKDEAGLKVGISKIGGIPDLPQGQQWPMKKDVPLSFVAQIRLDEVAHYDTNHRLPQQGMLWFFYDSSQETYGEDPQDAGGWSVLYSSDVQHLQPATVPTKLPEEARFKTSTVSFDAMSTMSQQPQLEIADLAWNNDDQAKYDTVYARFTGKPSTQPHHQMLGYPETLQDDMRLQCQMMTNGITDADDPKVAELSKSANEWQLLLQVDSDERINMNWPGSGMLYYWIKLADLQAQKFDATWLVAQSS</sequence>
<keyword evidence="2" id="KW-1185">Reference proteome</keyword>
<evidence type="ECO:0008006" key="3">
    <source>
        <dbReference type="Google" id="ProtNLM"/>
    </source>
</evidence>
<dbReference type="SUPFAM" id="SSF103032">
    <property type="entry name" value="Hypothetical protein YwqG"/>
    <property type="match status" value="1"/>
</dbReference>
<accession>A0ABQ6FPK4</accession>
<dbReference type="Gene3D" id="2.30.320.10">
    <property type="entry name" value="YwqG-like"/>
    <property type="match status" value="1"/>
</dbReference>
<reference evidence="1 2" key="1">
    <citation type="submission" date="2023-02" db="EMBL/GenBank/DDBJ databases">
        <title>Dictyobacter halimunensis sp. nov., a new member of the class Ktedonobacteria from forest soil in a geothermal area.</title>
        <authorList>
            <person name="Rachmania M.K."/>
            <person name="Ningsih F."/>
            <person name="Sakai Y."/>
            <person name="Yabe S."/>
            <person name="Yokota A."/>
            <person name="Sjamsuridzal W."/>
        </authorList>
    </citation>
    <scope>NUCLEOTIDE SEQUENCE [LARGE SCALE GENOMIC DNA]</scope>
    <source>
        <strain evidence="1 2">S3.2.2.5</strain>
    </source>
</reference>
<dbReference type="Pfam" id="PF09234">
    <property type="entry name" value="DUF1963"/>
    <property type="match status" value="1"/>
</dbReference>
<name>A0ABQ6FPK4_9CHLR</name>
<dbReference type="RefSeq" id="WP_338248117.1">
    <property type="nucleotide sequence ID" value="NZ_BSRI01000001.1"/>
</dbReference>
<comment type="caution">
    <text evidence="1">The sequence shown here is derived from an EMBL/GenBank/DDBJ whole genome shotgun (WGS) entry which is preliminary data.</text>
</comment>
<evidence type="ECO:0000313" key="2">
    <source>
        <dbReference type="Proteomes" id="UP001344906"/>
    </source>
</evidence>
<dbReference type="PANTHER" id="PTHR36436:SF6">
    <property type="entry name" value="SLL5081 PROTEIN"/>
    <property type="match status" value="1"/>
</dbReference>
<dbReference type="InterPro" id="IPR035948">
    <property type="entry name" value="YwqG-like_sf"/>
</dbReference>
<dbReference type="EMBL" id="BSRI01000001">
    <property type="protein sequence ID" value="GLV54450.1"/>
    <property type="molecule type" value="Genomic_DNA"/>
</dbReference>
<dbReference type="PANTHER" id="PTHR36436">
    <property type="entry name" value="SLL5081 PROTEIN"/>
    <property type="match status" value="1"/>
</dbReference>
<organism evidence="1 2">
    <name type="scientific">Dictyobacter halimunensis</name>
    <dbReference type="NCBI Taxonomy" id="3026934"/>
    <lineage>
        <taxon>Bacteria</taxon>
        <taxon>Bacillati</taxon>
        <taxon>Chloroflexota</taxon>
        <taxon>Ktedonobacteria</taxon>
        <taxon>Ktedonobacterales</taxon>
        <taxon>Dictyobacteraceae</taxon>
        <taxon>Dictyobacter</taxon>
    </lineage>
</organism>
<protein>
    <recommendedName>
        <fullName evidence="3">DUF1963 domain-containing protein</fullName>
    </recommendedName>
</protein>